<evidence type="ECO:0000256" key="5">
    <source>
        <dbReference type="ARBA" id="ARBA00022840"/>
    </source>
</evidence>
<evidence type="ECO:0000256" key="4">
    <source>
        <dbReference type="ARBA" id="ARBA00022741"/>
    </source>
</evidence>
<evidence type="ECO:0000256" key="1">
    <source>
        <dbReference type="ARBA" id="ARBA00008831"/>
    </source>
</evidence>
<dbReference type="InterPro" id="IPR041431">
    <property type="entry name" value="Mvd1_C"/>
</dbReference>
<protein>
    <recommendedName>
        <fullName evidence="2">diphosphomevalonate decarboxylase</fullName>
        <ecNumber evidence="2">4.1.1.33</ecNumber>
    </recommendedName>
</protein>
<dbReference type="PIRSF" id="PIRSF015950">
    <property type="entry name" value="Mev_P_decrbx"/>
    <property type="match status" value="1"/>
</dbReference>
<evidence type="ECO:0000256" key="3">
    <source>
        <dbReference type="ARBA" id="ARBA00022516"/>
    </source>
</evidence>
<dbReference type="Gene3D" id="3.30.70.890">
    <property type="entry name" value="GHMP kinase, C-terminal domain"/>
    <property type="match status" value="1"/>
</dbReference>
<accession>A0A6I8ME20</accession>
<evidence type="ECO:0000313" key="10">
    <source>
        <dbReference type="EMBL" id="VWL85705.1"/>
    </source>
</evidence>
<keyword evidence="4" id="KW-0547">Nucleotide-binding</keyword>
<dbReference type="InterPro" id="IPR005935">
    <property type="entry name" value="Mev_decarb"/>
</dbReference>
<dbReference type="NCBIfam" id="TIGR01240">
    <property type="entry name" value="mevDPdecarb"/>
    <property type="match status" value="1"/>
</dbReference>
<dbReference type="RefSeq" id="WP_156683680.1">
    <property type="nucleotide sequence ID" value="NZ_CABWIB010000001.1"/>
</dbReference>
<feature type="domain" description="Diphosphomevalonate decarboxylase-like N-terminal" evidence="9">
    <location>
        <begin position="5"/>
        <end position="139"/>
    </location>
</feature>
<dbReference type="InterPro" id="IPR036554">
    <property type="entry name" value="GHMP_kinase_C_sf"/>
</dbReference>
<keyword evidence="11" id="KW-1185">Reference proteome</keyword>
<dbReference type="InterPro" id="IPR053859">
    <property type="entry name" value="MVD-like_N"/>
</dbReference>
<keyword evidence="5" id="KW-0067">ATP-binding</keyword>
<dbReference type="GO" id="GO:0005829">
    <property type="term" value="C:cytosol"/>
    <property type="evidence" value="ECO:0007669"/>
    <property type="project" value="InterPro"/>
</dbReference>
<dbReference type="GO" id="GO:0019287">
    <property type="term" value="P:isopentenyl diphosphate biosynthetic process, mevalonate pathway"/>
    <property type="evidence" value="ECO:0007669"/>
    <property type="project" value="InterPro"/>
</dbReference>
<dbReference type="Pfam" id="PF22700">
    <property type="entry name" value="MVD-like_N"/>
    <property type="match status" value="1"/>
</dbReference>
<dbReference type="EMBL" id="CABWIB010000001">
    <property type="protein sequence ID" value="VWL85705.1"/>
    <property type="molecule type" value="Genomic_DNA"/>
</dbReference>
<evidence type="ECO:0000259" key="9">
    <source>
        <dbReference type="Pfam" id="PF22700"/>
    </source>
</evidence>
<reference evidence="10 11" key="1">
    <citation type="submission" date="2019-10" db="EMBL/GenBank/DDBJ databases">
        <authorList>
            <person name="Blom J."/>
        </authorList>
    </citation>
    <scope>NUCLEOTIDE SEQUENCE [LARGE SCALE GENOMIC DNA]</scope>
    <source>
        <strain evidence="10 11">ES3154-GLU</strain>
    </source>
</reference>
<organism evidence="10 11">
    <name type="scientific">Oceanivirga miroungae</name>
    <dbReference type="NCBI Taxonomy" id="1130046"/>
    <lineage>
        <taxon>Bacteria</taxon>
        <taxon>Fusobacteriati</taxon>
        <taxon>Fusobacteriota</taxon>
        <taxon>Fusobacteriia</taxon>
        <taxon>Fusobacteriales</taxon>
        <taxon>Leptotrichiaceae</taxon>
        <taxon>Oceanivirga</taxon>
    </lineage>
</organism>
<dbReference type="SUPFAM" id="SSF55060">
    <property type="entry name" value="GHMP Kinase, C-terminal domain"/>
    <property type="match status" value="1"/>
</dbReference>
<dbReference type="EC" id="4.1.1.33" evidence="2"/>
<keyword evidence="7" id="KW-0456">Lyase</keyword>
<gene>
    <name evidence="10" type="ORF">OMES3154_00991</name>
</gene>
<dbReference type="InterPro" id="IPR020568">
    <property type="entry name" value="Ribosomal_Su5_D2-typ_SF"/>
</dbReference>
<dbReference type="SUPFAM" id="SSF54211">
    <property type="entry name" value="Ribosomal protein S5 domain 2-like"/>
    <property type="match status" value="1"/>
</dbReference>
<keyword evidence="3" id="KW-0444">Lipid biosynthesis</keyword>
<proteinExistence type="inferred from homology"/>
<sequence>MSSIAYMNIAIVKYWCKDKFTPYLIPLVPSISLLSTKLYTKTEIKESGKDLFYLNDILQDEKETNKVFTFVDKVVKNRNKKICINTYNNMPTAAGLASSSSGYMALSIELNKFFNLDLEDNMLCKIASIGSGSASRSLYPIALFDKNGEIEKLESNIQFSMIAVIVNANRKKISSRAAMQISKDTSKLLDVWIEKNTEYADIMKRALKENDFNKVGIIMEKSTNLMHEVMKSSTPSIDYFMPLSYEIIEFVKKLRLDGINIYYTMDAGANVKVLFEKKDEVKIKKIFNEKYEGKIIDVI</sequence>
<keyword evidence="6" id="KW-0443">Lipid metabolism</keyword>
<dbReference type="Pfam" id="PF18376">
    <property type="entry name" value="MDD_C"/>
    <property type="match status" value="1"/>
</dbReference>
<dbReference type="InterPro" id="IPR029765">
    <property type="entry name" value="Mev_diP_decarb"/>
</dbReference>
<name>A0A6I8ME20_9FUSO</name>
<evidence type="ECO:0000256" key="2">
    <source>
        <dbReference type="ARBA" id="ARBA00012296"/>
    </source>
</evidence>
<dbReference type="GO" id="GO:0004163">
    <property type="term" value="F:diphosphomevalonate decarboxylase activity"/>
    <property type="evidence" value="ECO:0007669"/>
    <property type="project" value="UniProtKB-EC"/>
</dbReference>
<evidence type="ECO:0000256" key="6">
    <source>
        <dbReference type="ARBA" id="ARBA00023098"/>
    </source>
</evidence>
<dbReference type="InterPro" id="IPR014721">
    <property type="entry name" value="Ribsml_uS5_D2-typ_fold_subgr"/>
</dbReference>
<evidence type="ECO:0000256" key="7">
    <source>
        <dbReference type="ARBA" id="ARBA00023239"/>
    </source>
</evidence>
<feature type="domain" description="Mvd1 C-terminal" evidence="8">
    <location>
        <begin position="162"/>
        <end position="292"/>
    </location>
</feature>
<evidence type="ECO:0000313" key="11">
    <source>
        <dbReference type="Proteomes" id="UP000419017"/>
    </source>
</evidence>
<dbReference type="PANTHER" id="PTHR10977">
    <property type="entry name" value="DIPHOSPHOMEVALONATE DECARBOXYLASE"/>
    <property type="match status" value="1"/>
</dbReference>
<dbReference type="Proteomes" id="UP000419017">
    <property type="component" value="Unassembled WGS sequence"/>
</dbReference>
<dbReference type="GO" id="GO:0005524">
    <property type="term" value="F:ATP binding"/>
    <property type="evidence" value="ECO:0007669"/>
    <property type="project" value="UniProtKB-KW"/>
</dbReference>
<dbReference type="AlphaFoldDB" id="A0A6I8ME20"/>
<evidence type="ECO:0000259" key="8">
    <source>
        <dbReference type="Pfam" id="PF18376"/>
    </source>
</evidence>
<dbReference type="PANTHER" id="PTHR10977:SF3">
    <property type="entry name" value="DIPHOSPHOMEVALONATE DECARBOXYLASE"/>
    <property type="match status" value="1"/>
</dbReference>
<comment type="similarity">
    <text evidence="1">Belongs to the diphosphomevalonate decarboxylase family.</text>
</comment>
<dbReference type="Gene3D" id="3.30.230.10">
    <property type="match status" value="1"/>
</dbReference>